<feature type="domain" description="SWIM-type" evidence="2">
    <location>
        <begin position="38"/>
        <end position="67"/>
    </location>
</feature>
<dbReference type="Proteomes" id="UP000005622">
    <property type="component" value="Unassembled WGS sequence"/>
</dbReference>
<reference evidence="3" key="1">
    <citation type="submission" date="2011-03" db="EMBL/GenBank/DDBJ databases">
        <title>The Genome Sequence of Nematocida sp1 strain ERTm2.</title>
        <authorList>
            <consortium name="The Broad Institute Genome Sequencing Platform"/>
            <consortium name="The Broad Institute Genome Sequencing Center for Infectious Disease"/>
            <person name="Cuomo C."/>
            <person name="Troemel E."/>
            <person name="Young S.K."/>
            <person name="Zeng Q."/>
            <person name="Gargeya S."/>
            <person name="Fitzgerald M."/>
            <person name="Haas B."/>
            <person name="Abouelleil A."/>
            <person name="Alvarado L."/>
            <person name="Arachchi H.M."/>
            <person name="Berlin A."/>
            <person name="Brown A."/>
            <person name="Chapman S.B."/>
            <person name="Chen Z."/>
            <person name="Dunbar C."/>
            <person name="Freedman E."/>
            <person name="Gearin G."/>
            <person name="Gellesch M."/>
            <person name="Goldberg J."/>
            <person name="Griggs A."/>
            <person name="Gujja S."/>
            <person name="Heilman E.R."/>
            <person name="Heiman D."/>
            <person name="Howarth C."/>
            <person name="Larson L."/>
            <person name="Lui A."/>
            <person name="MacDonald P.J.P."/>
            <person name="Mehta T."/>
            <person name="Montmayeur A."/>
            <person name="Murphy C."/>
            <person name="Neiman D."/>
            <person name="Pearson M."/>
            <person name="Priest M."/>
            <person name="Roberts A."/>
            <person name="Saif S."/>
            <person name="Shea T."/>
            <person name="Shenoy N."/>
            <person name="Sisk P."/>
            <person name="Stolte C."/>
            <person name="Sykes S."/>
            <person name="White J."/>
            <person name="Yandava C."/>
            <person name="Wortman J."/>
            <person name="Nusbaum C."/>
            <person name="Birren B."/>
        </authorList>
    </citation>
    <scope>NUCLEOTIDE SEQUENCE</scope>
    <source>
        <strain evidence="3">ERTm2</strain>
    </source>
</reference>
<dbReference type="AlphaFoldDB" id="H8ZDD9"/>
<dbReference type="EMBL" id="JH604636">
    <property type="protein sequence ID" value="EHY65164.1"/>
    <property type="molecule type" value="Genomic_DNA"/>
</dbReference>
<evidence type="ECO:0000259" key="2">
    <source>
        <dbReference type="PROSITE" id="PS50966"/>
    </source>
</evidence>
<name>H8ZDD9_NEMA1</name>
<evidence type="ECO:0000256" key="1">
    <source>
        <dbReference type="PROSITE-ProRule" id="PRU00325"/>
    </source>
</evidence>
<protein>
    <recommendedName>
        <fullName evidence="2">SWIM-type domain-containing protein</fullName>
    </recommendedName>
</protein>
<gene>
    <name evidence="3" type="ORF">NERG_01610</name>
</gene>
<proteinExistence type="predicted"/>
<keyword evidence="1" id="KW-0479">Metal-binding</keyword>
<accession>H8ZDD9</accession>
<dbReference type="InterPro" id="IPR007527">
    <property type="entry name" value="Znf_SWIM"/>
</dbReference>
<dbReference type="HOGENOM" id="CLU_2498394_0_0_1"/>
<keyword evidence="1" id="KW-0863">Zinc-finger</keyword>
<organism evidence="3">
    <name type="scientific">Nematocida ausubeli (strain ATCC PRA-371 / ERTm2)</name>
    <name type="common">Nematode killer fungus</name>
    <dbReference type="NCBI Taxonomy" id="1913371"/>
    <lineage>
        <taxon>Eukaryota</taxon>
        <taxon>Fungi</taxon>
        <taxon>Fungi incertae sedis</taxon>
        <taxon>Microsporidia</taxon>
        <taxon>Nematocida</taxon>
    </lineage>
</organism>
<dbReference type="PROSITE" id="PS50966">
    <property type="entry name" value="ZF_SWIM"/>
    <property type="match status" value="1"/>
</dbReference>
<dbReference type="GO" id="GO:0008270">
    <property type="term" value="F:zinc ion binding"/>
    <property type="evidence" value="ECO:0007669"/>
    <property type="project" value="UniProtKB-KW"/>
</dbReference>
<sequence>MPTPISLITYAVAGPEKTVQTRRMCQDGIEYFYAEGEYVIIEGNRAGCTCKEYAICKHILSVAKNEYPAEKNILKSILEGFFTHAQ</sequence>
<evidence type="ECO:0000313" key="3">
    <source>
        <dbReference type="EMBL" id="EHY65164.1"/>
    </source>
</evidence>
<keyword evidence="1" id="KW-0862">Zinc</keyword>